<evidence type="ECO:0000256" key="2">
    <source>
        <dbReference type="ARBA" id="ARBA00023235"/>
    </source>
</evidence>
<evidence type="ECO:0000256" key="1">
    <source>
        <dbReference type="ARBA" id="ARBA00005708"/>
    </source>
</evidence>
<dbReference type="InterPro" id="IPR043133">
    <property type="entry name" value="GTP-CH-I_C/QueF"/>
</dbReference>
<dbReference type="PANTHER" id="PTHR42844:SF10">
    <property type="entry name" value="DIHYDRONEOPTERIN TRIPHOSPHATE 2'-EPIMERASE"/>
    <property type="match status" value="1"/>
</dbReference>
<feature type="domain" description="Dihydroneopterin aldolase/epimerase" evidence="7">
    <location>
        <begin position="4"/>
        <end position="114"/>
    </location>
</feature>
<reference evidence="8 9" key="1">
    <citation type="submission" date="2019-03" db="EMBL/GenBank/DDBJ databases">
        <title>Genomic Encyclopedia of Type Strains, Phase IV (KMG-IV): sequencing the most valuable type-strain genomes for metagenomic binning, comparative biology and taxonomic classification.</title>
        <authorList>
            <person name="Goeker M."/>
        </authorList>
    </citation>
    <scope>NUCLEOTIDE SEQUENCE [LARGE SCALE GENOMIC DNA]</scope>
    <source>
        <strain evidence="8 9">DSM 24179</strain>
    </source>
</reference>
<protein>
    <recommendedName>
        <fullName evidence="5">Dihydroneopterin triphosphate 2'-epimerase</fullName>
        <ecNumber evidence="4">5.1.99.7</ecNumber>
    </recommendedName>
    <alternativeName>
        <fullName evidence="6">D-erythro-7,8-dihydroneopterin triphosphate epimerase</fullName>
    </alternativeName>
</protein>
<comment type="caution">
    <text evidence="8">The sequence shown here is derived from an EMBL/GenBank/DDBJ whole genome shotgun (WGS) entry which is preliminary data.</text>
</comment>
<dbReference type="GO" id="GO:0004150">
    <property type="term" value="F:dihydroneopterin aldolase activity"/>
    <property type="evidence" value="ECO:0007669"/>
    <property type="project" value="InterPro"/>
</dbReference>
<evidence type="ECO:0000313" key="9">
    <source>
        <dbReference type="Proteomes" id="UP000295221"/>
    </source>
</evidence>
<proteinExistence type="inferred from homology"/>
<dbReference type="PANTHER" id="PTHR42844">
    <property type="entry name" value="DIHYDRONEOPTERIN ALDOLASE 1-RELATED"/>
    <property type="match status" value="1"/>
</dbReference>
<dbReference type="AlphaFoldDB" id="A0A4R2GBJ6"/>
<evidence type="ECO:0000256" key="4">
    <source>
        <dbReference type="ARBA" id="ARBA00044039"/>
    </source>
</evidence>
<evidence type="ECO:0000259" key="7">
    <source>
        <dbReference type="SMART" id="SM00905"/>
    </source>
</evidence>
<keyword evidence="9" id="KW-1185">Reference proteome</keyword>
<comment type="catalytic activity">
    <reaction evidence="3">
        <text>7,8-dihydroneopterin 3'-triphosphate = 7,8-dihydromonapterin 3'-triphosphate</text>
        <dbReference type="Rhea" id="RHEA:28346"/>
        <dbReference type="ChEBI" id="CHEBI:58462"/>
        <dbReference type="ChEBI" id="CHEBI:61186"/>
        <dbReference type="EC" id="5.1.99.7"/>
    </reaction>
</comment>
<dbReference type="GO" id="GO:0005829">
    <property type="term" value="C:cytosol"/>
    <property type="evidence" value="ECO:0007669"/>
    <property type="project" value="TreeGrafter"/>
</dbReference>
<gene>
    <name evidence="8" type="ORF">EV194_11630</name>
</gene>
<sequence length="116" mass="13124">MAQIKIKNLLLRTQIGFNDHEIGKKQDLLLNITIDYDLAGEEVSDEPNQALNYRTICKEVIRLVENGHFNLLEKVAEKVAAYIVSIDRVKGVSLEVDKPHALRFAESVSFSLTKTK</sequence>
<dbReference type="SUPFAM" id="SSF55620">
    <property type="entry name" value="Tetrahydrobiopterin biosynthesis enzymes-like"/>
    <property type="match status" value="1"/>
</dbReference>
<dbReference type="Proteomes" id="UP000295221">
    <property type="component" value="Unassembled WGS sequence"/>
</dbReference>
<dbReference type="GO" id="GO:0008719">
    <property type="term" value="F:dihydroneopterin triphosphate 2'-epimerase activity"/>
    <property type="evidence" value="ECO:0007669"/>
    <property type="project" value="UniProtKB-EC"/>
</dbReference>
<accession>A0A4R2GBJ6</accession>
<dbReference type="EC" id="5.1.99.7" evidence="4"/>
<organism evidence="8 9">
    <name type="scientific">Natronoflexus pectinivorans</name>
    <dbReference type="NCBI Taxonomy" id="682526"/>
    <lineage>
        <taxon>Bacteria</taxon>
        <taxon>Pseudomonadati</taxon>
        <taxon>Bacteroidota</taxon>
        <taxon>Bacteroidia</taxon>
        <taxon>Marinilabiliales</taxon>
        <taxon>Marinilabiliaceae</taxon>
        <taxon>Natronoflexus</taxon>
    </lineage>
</organism>
<name>A0A4R2GBJ6_9BACT</name>
<dbReference type="SMART" id="SM00905">
    <property type="entry name" value="FolB"/>
    <property type="match status" value="1"/>
</dbReference>
<dbReference type="RefSeq" id="WP_132435069.1">
    <property type="nucleotide sequence ID" value="NZ_SLWK01000016.1"/>
</dbReference>
<evidence type="ECO:0000256" key="3">
    <source>
        <dbReference type="ARBA" id="ARBA00043806"/>
    </source>
</evidence>
<comment type="similarity">
    <text evidence="1">Belongs to the DHNA family.</text>
</comment>
<evidence type="ECO:0000256" key="6">
    <source>
        <dbReference type="ARBA" id="ARBA00044306"/>
    </source>
</evidence>
<dbReference type="OrthoDB" id="1121389at2"/>
<dbReference type="Gene3D" id="3.30.1130.10">
    <property type="match status" value="1"/>
</dbReference>
<dbReference type="Pfam" id="PF02152">
    <property type="entry name" value="FolB"/>
    <property type="match status" value="1"/>
</dbReference>
<dbReference type="EMBL" id="SLWK01000016">
    <property type="protein sequence ID" value="TCO05398.1"/>
    <property type="molecule type" value="Genomic_DNA"/>
</dbReference>
<evidence type="ECO:0000313" key="8">
    <source>
        <dbReference type="EMBL" id="TCO05398.1"/>
    </source>
</evidence>
<dbReference type="GO" id="GO:0006760">
    <property type="term" value="P:folic acid-containing compound metabolic process"/>
    <property type="evidence" value="ECO:0007669"/>
    <property type="project" value="InterPro"/>
</dbReference>
<dbReference type="NCBIfam" id="TIGR00526">
    <property type="entry name" value="folB_dom"/>
    <property type="match status" value="1"/>
</dbReference>
<evidence type="ECO:0000256" key="5">
    <source>
        <dbReference type="ARBA" id="ARBA00044197"/>
    </source>
</evidence>
<keyword evidence="2" id="KW-0413">Isomerase</keyword>
<dbReference type="InterPro" id="IPR006156">
    <property type="entry name" value="Dihydroneopterin_aldolase"/>
</dbReference>
<dbReference type="InterPro" id="IPR006157">
    <property type="entry name" value="FolB_dom"/>
</dbReference>